<evidence type="ECO:0000313" key="4">
    <source>
        <dbReference type="Proteomes" id="UP000654075"/>
    </source>
</evidence>
<dbReference type="EMBL" id="CAJNNV010019531">
    <property type="protein sequence ID" value="CAE8606607.1"/>
    <property type="molecule type" value="Genomic_DNA"/>
</dbReference>
<dbReference type="Proteomes" id="UP000654075">
    <property type="component" value="Unassembled WGS sequence"/>
</dbReference>
<dbReference type="AlphaFoldDB" id="A0A813F862"/>
<reference evidence="2" key="1">
    <citation type="submission" date="2021-02" db="EMBL/GenBank/DDBJ databases">
        <authorList>
            <person name="Dougan E. K."/>
            <person name="Rhodes N."/>
            <person name="Thang M."/>
            <person name="Chan C."/>
        </authorList>
    </citation>
    <scope>NUCLEOTIDE SEQUENCE</scope>
</reference>
<evidence type="ECO:0000313" key="2">
    <source>
        <dbReference type="EMBL" id="CAE8606607.1"/>
    </source>
</evidence>
<evidence type="ECO:0000313" key="3">
    <source>
        <dbReference type="EMBL" id="CAE8612360.1"/>
    </source>
</evidence>
<feature type="region of interest" description="Disordered" evidence="1">
    <location>
        <begin position="59"/>
        <end position="123"/>
    </location>
</feature>
<evidence type="ECO:0000256" key="1">
    <source>
        <dbReference type="SAM" id="MobiDB-lite"/>
    </source>
</evidence>
<comment type="caution">
    <text evidence="2">The sequence shown here is derived from an EMBL/GenBank/DDBJ whole genome shotgun (WGS) entry which is preliminary data.</text>
</comment>
<feature type="compositionally biased region" description="Basic residues" evidence="1">
    <location>
        <begin position="65"/>
        <end position="75"/>
    </location>
</feature>
<accession>A0A813F862</accession>
<protein>
    <submittedName>
        <fullName evidence="2">Uncharacterized protein</fullName>
    </submittedName>
</protein>
<name>A0A813F862_POLGL</name>
<gene>
    <name evidence="2" type="ORF">PGLA1383_LOCUS24586</name>
    <name evidence="3" type="ORF">PGLA1383_LOCUS30152</name>
</gene>
<keyword evidence="4" id="KW-1185">Reference proteome</keyword>
<dbReference type="EMBL" id="CAJNNV010025110">
    <property type="protein sequence ID" value="CAE8612360.1"/>
    <property type="molecule type" value="Genomic_DNA"/>
</dbReference>
<proteinExistence type="predicted"/>
<feature type="compositionally biased region" description="Acidic residues" evidence="1">
    <location>
        <begin position="80"/>
        <end position="90"/>
    </location>
</feature>
<sequence length="123" mass="14079">MSSPSWKRDKESDNLEIRNRAVHDRNCAVAKCRSQAEAAALVGPSDPQHDYMMFMAMGEDDDRRRRVRRQKRRRSRELGDDMCDEDEDETKDVQGDLRPATSKAMKRPAAAKVLKRPASVSCK</sequence>
<organism evidence="2 4">
    <name type="scientific">Polarella glacialis</name>
    <name type="common">Dinoflagellate</name>
    <dbReference type="NCBI Taxonomy" id="89957"/>
    <lineage>
        <taxon>Eukaryota</taxon>
        <taxon>Sar</taxon>
        <taxon>Alveolata</taxon>
        <taxon>Dinophyceae</taxon>
        <taxon>Suessiales</taxon>
        <taxon>Suessiaceae</taxon>
        <taxon>Polarella</taxon>
    </lineage>
</organism>